<keyword evidence="13" id="KW-1185">Reference proteome</keyword>
<dbReference type="Gene3D" id="2.60.40.150">
    <property type="entry name" value="C2 domain"/>
    <property type="match status" value="1"/>
</dbReference>
<evidence type="ECO:0000313" key="4">
    <source>
        <dbReference type="EMBL" id="CAF0759869.1"/>
    </source>
</evidence>
<dbReference type="OrthoDB" id="270970at2759"/>
<evidence type="ECO:0000313" key="14">
    <source>
        <dbReference type="Proteomes" id="UP000663845"/>
    </source>
</evidence>
<name>A0A813RM94_9BILA</name>
<evidence type="ECO:0000313" key="12">
    <source>
        <dbReference type="EMBL" id="CAF3686712.1"/>
    </source>
</evidence>
<dbReference type="Proteomes" id="UP000663844">
    <property type="component" value="Unassembled WGS sequence"/>
</dbReference>
<dbReference type="Proteomes" id="UP000663877">
    <property type="component" value="Unassembled WGS sequence"/>
</dbReference>
<evidence type="ECO:0000313" key="11">
    <source>
        <dbReference type="EMBL" id="CAF3608721.1"/>
    </source>
</evidence>
<feature type="domain" description="C2" evidence="3">
    <location>
        <begin position="1"/>
        <end position="103"/>
    </location>
</feature>
<gene>
    <name evidence="9" type="ORF">BJG266_LOCUS5911</name>
    <name evidence="4" type="ORF">IZO911_LOCUS4652</name>
    <name evidence="6" type="ORF">JYZ213_LOCUS4472</name>
    <name evidence="12" type="ORF">KXQ929_LOCUS10057</name>
    <name evidence="11" type="ORF">OKA104_LOCUS7005</name>
    <name evidence="10" type="ORF">OXD698_LOCUS1488</name>
    <name evidence="7" type="ORF">QVE165_LOCUS4321</name>
    <name evidence="8" type="ORF">QVE165_LOCUS4519</name>
    <name evidence="5" type="ORF">VCS650_LOCUS3113</name>
</gene>
<evidence type="ECO:0000313" key="7">
    <source>
        <dbReference type="EMBL" id="CAF0803003.1"/>
    </source>
</evidence>
<dbReference type="EMBL" id="CAJNOE010000026">
    <property type="protein sequence ID" value="CAF0759869.1"/>
    <property type="molecule type" value="Genomic_DNA"/>
</dbReference>
<evidence type="ECO:0000313" key="10">
    <source>
        <dbReference type="EMBL" id="CAF3504089.1"/>
    </source>
</evidence>
<dbReference type="EMBL" id="CAJNOM010000017">
    <property type="protein sequence ID" value="CAF0806812.1"/>
    <property type="molecule type" value="Genomic_DNA"/>
</dbReference>
<dbReference type="SMART" id="SM00239">
    <property type="entry name" value="C2"/>
    <property type="match status" value="1"/>
</dbReference>
<organism evidence="6 14">
    <name type="scientific">Adineta steineri</name>
    <dbReference type="NCBI Taxonomy" id="433720"/>
    <lineage>
        <taxon>Eukaryota</taxon>
        <taxon>Metazoa</taxon>
        <taxon>Spiralia</taxon>
        <taxon>Gnathifera</taxon>
        <taxon>Rotifera</taxon>
        <taxon>Eurotatoria</taxon>
        <taxon>Bdelloidea</taxon>
        <taxon>Adinetida</taxon>
        <taxon>Adinetidae</taxon>
        <taxon>Adineta</taxon>
    </lineage>
</organism>
<dbReference type="EMBL" id="CAJNOG010000025">
    <property type="protein sequence ID" value="CAF0786287.1"/>
    <property type="molecule type" value="Genomic_DNA"/>
</dbReference>
<proteinExistence type="predicted"/>
<dbReference type="Proteomes" id="UP000663881">
    <property type="component" value="Unassembled WGS sequence"/>
</dbReference>
<comment type="caution">
    <text evidence="6">The sequence shown here is derived from an EMBL/GenBank/DDBJ whole genome shotgun (WGS) entry which is preliminary data.</text>
</comment>
<accession>A0A813RM94</accession>
<dbReference type="PANTHER" id="PTHR45911:SF4">
    <property type="entry name" value="MULTIPLE C2 AND TRANSMEMBRANE DOMAIN-CONTAINING PROTEIN"/>
    <property type="match status" value="1"/>
</dbReference>
<dbReference type="EMBL" id="CAJNOM010000016">
    <property type="protein sequence ID" value="CAF0803003.1"/>
    <property type="molecule type" value="Genomic_DNA"/>
</dbReference>
<dbReference type="EMBL" id="CAJNON010000016">
    <property type="protein sequence ID" value="CAF0784237.1"/>
    <property type="molecule type" value="Genomic_DNA"/>
</dbReference>
<evidence type="ECO:0000313" key="8">
    <source>
        <dbReference type="EMBL" id="CAF0806812.1"/>
    </source>
</evidence>
<dbReference type="EMBL" id="CAJNOI010000016">
    <property type="protein sequence ID" value="CAF0814418.1"/>
    <property type="molecule type" value="Genomic_DNA"/>
</dbReference>
<evidence type="ECO:0000313" key="9">
    <source>
        <dbReference type="EMBL" id="CAF0814418.1"/>
    </source>
</evidence>
<dbReference type="Proteomes" id="UP000663845">
    <property type="component" value="Unassembled WGS sequence"/>
</dbReference>
<dbReference type="AlphaFoldDB" id="A0A813RM94"/>
<evidence type="ECO:0000313" key="13">
    <source>
        <dbReference type="Proteomes" id="UP000663832"/>
    </source>
</evidence>
<dbReference type="PROSITE" id="PS50004">
    <property type="entry name" value="C2"/>
    <property type="match status" value="1"/>
</dbReference>
<evidence type="ECO:0000259" key="3">
    <source>
        <dbReference type="PROSITE" id="PS50004"/>
    </source>
</evidence>
<dbReference type="CDD" id="cd00030">
    <property type="entry name" value="C2"/>
    <property type="match status" value="1"/>
</dbReference>
<reference evidence="6" key="1">
    <citation type="submission" date="2021-02" db="EMBL/GenBank/DDBJ databases">
        <authorList>
            <person name="Nowell W R."/>
        </authorList>
    </citation>
    <scope>NUCLEOTIDE SEQUENCE</scope>
</reference>
<dbReference type="Proteomes" id="UP000663832">
    <property type="component" value="Unassembled WGS sequence"/>
</dbReference>
<evidence type="ECO:0000313" key="5">
    <source>
        <dbReference type="EMBL" id="CAF0784237.1"/>
    </source>
</evidence>
<evidence type="ECO:0000256" key="1">
    <source>
        <dbReference type="ARBA" id="ARBA00022723"/>
    </source>
</evidence>
<dbReference type="Proteomes" id="UP000663891">
    <property type="component" value="Unassembled WGS sequence"/>
</dbReference>
<dbReference type="Pfam" id="PF00168">
    <property type="entry name" value="C2"/>
    <property type="match status" value="1"/>
</dbReference>
<keyword evidence="2" id="KW-0106">Calcium</keyword>
<dbReference type="EMBL" id="CAJOBB010000469">
    <property type="protein sequence ID" value="CAF3686712.1"/>
    <property type="molecule type" value="Genomic_DNA"/>
</dbReference>
<evidence type="ECO:0000256" key="2">
    <source>
        <dbReference type="ARBA" id="ARBA00022837"/>
    </source>
</evidence>
<dbReference type="Proteomes" id="UP000663868">
    <property type="component" value="Unassembled WGS sequence"/>
</dbReference>
<dbReference type="SUPFAM" id="SSF49562">
    <property type="entry name" value="C2 domain (Calcium/lipid-binding domain, CaLB)"/>
    <property type="match status" value="1"/>
</dbReference>
<dbReference type="GO" id="GO:0016020">
    <property type="term" value="C:membrane"/>
    <property type="evidence" value="ECO:0007669"/>
    <property type="project" value="TreeGrafter"/>
</dbReference>
<dbReference type="EMBL" id="CAJOAY010000264">
    <property type="protein sequence ID" value="CAF3608721.1"/>
    <property type="molecule type" value="Genomic_DNA"/>
</dbReference>
<keyword evidence="1" id="KW-0479">Metal-binding</keyword>
<dbReference type="PANTHER" id="PTHR45911">
    <property type="entry name" value="C2 DOMAIN-CONTAINING PROTEIN"/>
    <property type="match status" value="1"/>
</dbReference>
<protein>
    <recommendedName>
        <fullName evidence="3">C2 domain-containing protein</fullName>
    </recommendedName>
</protein>
<dbReference type="EMBL" id="CAJOAZ010000043">
    <property type="protein sequence ID" value="CAF3504089.1"/>
    <property type="molecule type" value="Genomic_DNA"/>
</dbReference>
<sequence>MSHGNLQVTVVEGRNLKDKDTFGQNDAYIELYMDKDYKQRTSTIKDTNSPAWNETFNFNLLKGQDNLHIHVYDEDVVGKDSIGSAKVSLKKIQQAGGHLDEWVKLPAHLGLGSHGEIHLVLRLS</sequence>
<dbReference type="Proteomes" id="UP000663860">
    <property type="component" value="Unassembled WGS sequence"/>
</dbReference>
<dbReference type="InterPro" id="IPR035892">
    <property type="entry name" value="C2_domain_sf"/>
</dbReference>
<dbReference type="GO" id="GO:0005509">
    <property type="term" value="F:calcium ion binding"/>
    <property type="evidence" value="ECO:0007669"/>
    <property type="project" value="TreeGrafter"/>
</dbReference>
<dbReference type="InterPro" id="IPR000008">
    <property type="entry name" value="C2_dom"/>
</dbReference>
<evidence type="ECO:0000313" key="6">
    <source>
        <dbReference type="EMBL" id="CAF0786287.1"/>
    </source>
</evidence>